<dbReference type="Gene3D" id="1.10.10.60">
    <property type="entry name" value="Homeodomain-like"/>
    <property type="match status" value="1"/>
</dbReference>
<gene>
    <name evidence="6" type="ORF">HOP40_07610</name>
</gene>
<dbReference type="SUPFAM" id="SSF46689">
    <property type="entry name" value="Homeodomain-like"/>
    <property type="match status" value="1"/>
</dbReference>
<dbReference type="InterPro" id="IPR009057">
    <property type="entry name" value="Homeodomain-like_sf"/>
</dbReference>
<proteinExistence type="predicted"/>
<dbReference type="RefSeq" id="WP_172156043.1">
    <property type="nucleotide sequence ID" value="NZ_CP053564.1"/>
</dbReference>
<dbReference type="Proteomes" id="UP000505377">
    <property type="component" value="Chromosome"/>
</dbReference>
<dbReference type="PROSITE" id="PS50977">
    <property type="entry name" value="HTH_TETR_2"/>
    <property type="match status" value="1"/>
</dbReference>
<evidence type="ECO:0000313" key="7">
    <source>
        <dbReference type="Proteomes" id="UP000505377"/>
    </source>
</evidence>
<name>A0A6M6JF32_9PSEU</name>
<dbReference type="EMBL" id="CP053564">
    <property type="protein sequence ID" value="QJY45685.1"/>
    <property type="molecule type" value="Genomic_DNA"/>
</dbReference>
<dbReference type="KEGG" id="pbro:HOP40_07610"/>
<evidence type="ECO:0000313" key="6">
    <source>
        <dbReference type="EMBL" id="QJY45685.1"/>
    </source>
</evidence>
<dbReference type="InterPro" id="IPR001647">
    <property type="entry name" value="HTH_TetR"/>
</dbReference>
<accession>A0A6M6JF32</accession>
<organism evidence="6 7">
    <name type="scientific">Pseudonocardia broussonetiae</name>
    <dbReference type="NCBI Taxonomy" id="2736640"/>
    <lineage>
        <taxon>Bacteria</taxon>
        <taxon>Bacillati</taxon>
        <taxon>Actinomycetota</taxon>
        <taxon>Actinomycetes</taxon>
        <taxon>Pseudonocardiales</taxon>
        <taxon>Pseudonocardiaceae</taxon>
        <taxon>Pseudonocardia</taxon>
    </lineage>
</organism>
<dbReference type="PRINTS" id="PR00455">
    <property type="entry name" value="HTHTETR"/>
</dbReference>
<evidence type="ECO:0000256" key="1">
    <source>
        <dbReference type="ARBA" id="ARBA00023015"/>
    </source>
</evidence>
<evidence type="ECO:0000256" key="4">
    <source>
        <dbReference type="PROSITE-ProRule" id="PRU00335"/>
    </source>
</evidence>
<protein>
    <submittedName>
        <fullName evidence="6">TetR/AcrR family transcriptional regulator</fullName>
    </submittedName>
</protein>
<dbReference type="Gene3D" id="1.10.357.10">
    <property type="entry name" value="Tetracycline Repressor, domain 2"/>
    <property type="match status" value="1"/>
</dbReference>
<evidence type="ECO:0000256" key="2">
    <source>
        <dbReference type="ARBA" id="ARBA00023125"/>
    </source>
</evidence>
<keyword evidence="7" id="KW-1185">Reference proteome</keyword>
<dbReference type="GO" id="GO:0000976">
    <property type="term" value="F:transcription cis-regulatory region binding"/>
    <property type="evidence" value="ECO:0007669"/>
    <property type="project" value="TreeGrafter"/>
</dbReference>
<dbReference type="SUPFAM" id="SSF48498">
    <property type="entry name" value="Tetracyclin repressor-like, C-terminal domain"/>
    <property type="match status" value="1"/>
</dbReference>
<feature type="domain" description="HTH tetR-type" evidence="5">
    <location>
        <begin position="21"/>
        <end position="81"/>
    </location>
</feature>
<evidence type="ECO:0000256" key="3">
    <source>
        <dbReference type="ARBA" id="ARBA00023163"/>
    </source>
</evidence>
<keyword evidence="2 4" id="KW-0238">DNA-binding</keyword>
<dbReference type="PANTHER" id="PTHR30055">
    <property type="entry name" value="HTH-TYPE TRANSCRIPTIONAL REGULATOR RUTR"/>
    <property type="match status" value="1"/>
</dbReference>
<dbReference type="GO" id="GO:0003700">
    <property type="term" value="F:DNA-binding transcription factor activity"/>
    <property type="evidence" value="ECO:0007669"/>
    <property type="project" value="TreeGrafter"/>
</dbReference>
<feature type="DNA-binding region" description="H-T-H motif" evidence="4">
    <location>
        <begin position="44"/>
        <end position="63"/>
    </location>
</feature>
<dbReference type="Pfam" id="PF00440">
    <property type="entry name" value="TetR_N"/>
    <property type="match status" value="1"/>
</dbReference>
<evidence type="ECO:0000259" key="5">
    <source>
        <dbReference type="PROSITE" id="PS50977"/>
    </source>
</evidence>
<reference evidence="6 7" key="1">
    <citation type="submission" date="2020-05" db="EMBL/GenBank/DDBJ databases">
        <authorList>
            <person name="Mo P."/>
        </authorList>
    </citation>
    <scope>NUCLEOTIDE SEQUENCE [LARGE SCALE GENOMIC DNA]</scope>
    <source>
        <strain evidence="6 7">Gen01</strain>
    </source>
</reference>
<dbReference type="PANTHER" id="PTHR30055:SF234">
    <property type="entry name" value="HTH-TYPE TRANSCRIPTIONAL REGULATOR BETI"/>
    <property type="match status" value="1"/>
</dbReference>
<keyword evidence="1" id="KW-0805">Transcription regulation</keyword>
<dbReference type="InterPro" id="IPR036271">
    <property type="entry name" value="Tet_transcr_reg_TetR-rel_C_sf"/>
</dbReference>
<dbReference type="InterPro" id="IPR050109">
    <property type="entry name" value="HTH-type_TetR-like_transc_reg"/>
</dbReference>
<dbReference type="AlphaFoldDB" id="A0A6M6JF32"/>
<keyword evidence="3" id="KW-0804">Transcription</keyword>
<sequence>MGDDVKGRRGYRAPRRAEQAAGTRRAVLDAARALFLAQGYSATTVAQIAERAGVNVDTLYASVGRKPVLLREVVETAISGTDRAVPAEERDYVRAVRAAPTARAGIALYAAAVAEMGPRTAPVFSALRDAAARDPQCARLRTEITQRRAANMRLFAADLRATGELRPDLTDDEVADIVWSTGSAEYYVLLVQERGWTTERFGEHLADLWSRMLLAPGA</sequence>